<dbReference type="PANTHER" id="PTHR13003:SF2">
    <property type="entry name" value="NUCLEAR PORE COMPLEX PROTEIN NUP107"/>
    <property type="match status" value="1"/>
</dbReference>
<keyword evidence="4" id="KW-0653">Protein transport</keyword>
<evidence type="ECO:0000313" key="10">
    <source>
        <dbReference type="EMBL" id="KAJ8938224.1"/>
    </source>
</evidence>
<evidence type="ECO:0000256" key="2">
    <source>
        <dbReference type="ARBA" id="ARBA00022448"/>
    </source>
</evidence>
<reference evidence="10" key="1">
    <citation type="journal article" date="2023" name="Insect Mol. Biol.">
        <title>Genome sequencing provides insights into the evolution of gene families encoding plant cell wall-degrading enzymes in longhorned beetles.</title>
        <authorList>
            <person name="Shin N.R."/>
            <person name="Okamura Y."/>
            <person name="Kirsch R."/>
            <person name="Pauchet Y."/>
        </authorList>
    </citation>
    <scope>NUCLEOTIDE SEQUENCE</scope>
    <source>
        <strain evidence="10">AMC_N1</strain>
    </source>
</reference>
<dbReference type="Gene3D" id="1.20.190.50">
    <property type="match status" value="1"/>
</dbReference>
<keyword evidence="2 9" id="KW-0813">Transport</keyword>
<accession>A0AAV8XHE3</accession>
<dbReference type="GO" id="GO:0006406">
    <property type="term" value="P:mRNA export from nucleus"/>
    <property type="evidence" value="ECO:0007669"/>
    <property type="project" value="TreeGrafter"/>
</dbReference>
<dbReference type="FunFam" id="1.10.3450.20:FF:000001">
    <property type="entry name" value="Nuclear pore complex protein"/>
    <property type="match status" value="1"/>
</dbReference>
<comment type="subunit">
    <text evidence="9">Part of the nuclear pore complex (NPC).</text>
</comment>
<evidence type="ECO:0000313" key="11">
    <source>
        <dbReference type="Proteomes" id="UP001162162"/>
    </source>
</evidence>
<dbReference type="Gene3D" id="1.10.3450.20">
    <property type="match status" value="1"/>
</dbReference>
<evidence type="ECO:0000256" key="7">
    <source>
        <dbReference type="ARBA" id="ARBA00023136"/>
    </source>
</evidence>
<evidence type="ECO:0000256" key="9">
    <source>
        <dbReference type="RuleBase" id="RU365072"/>
    </source>
</evidence>
<dbReference type="Pfam" id="PF04121">
    <property type="entry name" value="Nup84_Nup100"/>
    <property type="match status" value="1"/>
</dbReference>
<evidence type="ECO:0000256" key="6">
    <source>
        <dbReference type="ARBA" id="ARBA00023132"/>
    </source>
</evidence>
<evidence type="ECO:0000256" key="5">
    <source>
        <dbReference type="ARBA" id="ARBA00023010"/>
    </source>
</evidence>
<dbReference type="Proteomes" id="UP001162162">
    <property type="component" value="Unassembled WGS sequence"/>
</dbReference>
<dbReference type="GO" id="GO:0031080">
    <property type="term" value="C:nuclear pore outer ring"/>
    <property type="evidence" value="ECO:0007669"/>
    <property type="project" value="TreeGrafter"/>
</dbReference>
<gene>
    <name evidence="10" type="ORF">NQ318_007646</name>
</gene>
<evidence type="ECO:0000256" key="3">
    <source>
        <dbReference type="ARBA" id="ARBA00022816"/>
    </source>
</evidence>
<keyword evidence="11" id="KW-1185">Reference proteome</keyword>
<protein>
    <recommendedName>
        <fullName evidence="9">Nuclear pore complex protein</fullName>
    </recommendedName>
</protein>
<dbReference type="GO" id="GO:0006606">
    <property type="term" value="P:protein import into nucleus"/>
    <property type="evidence" value="ECO:0007669"/>
    <property type="project" value="TreeGrafter"/>
</dbReference>
<dbReference type="AlphaFoldDB" id="A0AAV8XHE3"/>
<dbReference type="PANTHER" id="PTHR13003">
    <property type="entry name" value="NUP107-RELATED"/>
    <property type="match status" value="1"/>
</dbReference>
<dbReference type="InterPro" id="IPR007252">
    <property type="entry name" value="Nup84/Nup107"/>
</dbReference>
<comment type="function">
    <text evidence="9">Functions as a component of the nuclear pore complex (NPC).</text>
</comment>
<keyword evidence="7 9" id="KW-0472">Membrane</keyword>
<keyword evidence="5 9" id="KW-0811">Translocation</keyword>
<comment type="subcellular location">
    <subcellularLocation>
        <location evidence="9">Nucleus</location>
        <location evidence="9">Nuclear pore complex</location>
    </subcellularLocation>
    <subcellularLocation>
        <location evidence="9">Nucleus membrane</location>
    </subcellularLocation>
</comment>
<dbReference type="GO" id="GO:0000973">
    <property type="term" value="P:post-transcriptional tethering of RNA polymerase II gene DNA at nuclear periphery"/>
    <property type="evidence" value="ECO:0007669"/>
    <property type="project" value="TreeGrafter"/>
</dbReference>
<evidence type="ECO:0000256" key="8">
    <source>
        <dbReference type="ARBA" id="ARBA00023242"/>
    </source>
</evidence>
<organism evidence="10 11">
    <name type="scientific">Aromia moschata</name>
    <dbReference type="NCBI Taxonomy" id="1265417"/>
    <lineage>
        <taxon>Eukaryota</taxon>
        <taxon>Metazoa</taxon>
        <taxon>Ecdysozoa</taxon>
        <taxon>Arthropoda</taxon>
        <taxon>Hexapoda</taxon>
        <taxon>Insecta</taxon>
        <taxon>Pterygota</taxon>
        <taxon>Neoptera</taxon>
        <taxon>Endopterygota</taxon>
        <taxon>Coleoptera</taxon>
        <taxon>Polyphaga</taxon>
        <taxon>Cucujiformia</taxon>
        <taxon>Chrysomeloidea</taxon>
        <taxon>Cerambycidae</taxon>
        <taxon>Cerambycinae</taxon>
        <taxon>Callichromatini</taxon>
        <taxon>Aromia</taxon>
    </lineage>
</organism>
<dbReference type="EMBL" id="JAPWTK010000575">
    <property type="protein sequence ID" value="KAJ8938224.1"/>
    <property type="molecule type" value="Genomic_DNA"/>
</dbReference>
<dbReference type="GO" id="GO:0017056">
    <property type="term" value="F:structural constituent of nuclear pore"/>
    <property type="evidence" value="ECO:0007669"/>
    <property type="project" value="UniProtKB-UniRule"/>
</dbReference>
<sequence>MENDRDTTVQLLQDTLSPSKLGLTTKMWQNKVDVSLYVTSQEIKKILNIEGTIRDNTEQSIVDIDRSLKGDGFSKLFYKTAVVDGLCTGFFEILQSHSGHSNILEIISDFAHICLDALKVIQDQKSKNVNQVKEEAWLKNEAKTWKLIFIIYQDRLLNHVMDDRDIHYFGKSEEQCIRNLFRRESLIRESQLVIDWLEYNAATVDFNMPHCSEKTIGWENTLHQLQSAETIAFSSSRQIVTQIHPDSSFVEHKPLHDLDIEDEKRLSKRIFAEIRCGKLEEAQKLCRQYGHPWKAAIFEGWRLFHNCNIKEQFEEDVNVMECNDGNEKTTCELQQINGNYNRDTWKNIAIKFCKQDYLNEYEKAAIGSYCGYIKSVLPVCYSWEDHLWAYIKSMVDIRVESEIRDFCTRNKKYLPLPEEYWSQRTSLNEIFLILETSKSALVQEESGKPEHIVQKFIILDDISKLYGKIGEWIEDFTIPTYCLTWCYFLIRLVRVNDRSITELVLERYIKRLMEANETQLIAYYIGKLNSNKQVNLYSEYLEKIVDNEERKSCLMYGESSGIDVLSVTKQIVENIRNLPYDIEPSGHLQPKITNIDIYKIEALDWVLFYDHQRVEALIQTNALISSFLSLGKLDAAYLAIQKIPKNTVEKILSEGNESEEVSQTVKQYFSFRAYLDASEAFNKWFKQYKLKPLPPDDPSKNSQFAEKVAHQHKMSQYKADMERWKLTISHLAKNAKAMLYNVLLFPEGWLVGAKEEDFLRSTCIPEVVLLLYLILFESKEYVECLQLVDIIASETQCIYKVYSKEKLQEILKKLCEVSLILLDMKKDPWGNDVTI</sequence>
<keyword evidence="6 9" id="KW-0906">Nuclear pore complex</keyword>
<evidence type="ECO:0000256" key="1">
    <source>
        <dbReference type="ARBA" id="ARBA00009510"/>
    </source>
</evidence>
<evidence type="ECO:0000256" key="4">
    <source>
        <dbReference type="ARBA" id="ARBA00022927"/>
    </source>
</evidence>
<dbReference type="GO" id="GO:0031965">
    <property type="term" value="C:nuclear membrane"/>
    <property type="evidence" value="ECO:0007669"/>
    <property type="project" value="UniProtKB-SubCell"/>
</dbReference>
<keyword evidence="8 9" id="KW-0539">Nucleus</keyword>
<comment type="caution">
    <text evidence="10">The sequence shown here is derived from an EMBL/GenBank/DDBJ whole genome shotgun (WGS) entry which is preliminary data.</text>
</comment>
<keyword evidence="3" id="KW-0509">mRNA transport</keyword>
<proteinExistence type="inferred from homology"/>
<comment type="similarity">
    <text evidence="1 9">Belongs to the nucleoporin Nup84/Nup107 family.</text>
</comment>
<name>A0AAV8XHE3_9CUCU</name>